<dbReference type="EMBL" id="CP076643">
    <property type="protein sequence ID" value="QXO18574.1"/>
    <property type="molecule type" value="Genomic_DNA"/>
</dbReference>
<sequence length="185" mass="19564">MSEMSLDLVASKPVSHEMNFTEFAQVADNGVQAFKDGMASLGSAVNVVTTMVDGQAAGFTATAVTSVTDTPPTLLVCLNRSSSVFAAFDKAQTLCVNTLAADQAQVSGLFAGKLSQQERFDSVAWQSFVTGAPVLAASSTAFDCKIASRSTVGTHEVFFCEIVGIGAAQQISNLVYFDRRYHKLT</sequence>
<dbReference type="PANTHER" id="PTHR30466">
    <property type="entry name" value="FLAVIN REDUCTASE"/>
    <property type="match status" value="1"/>
</dbReference>
<dbReference type="GO" id="GO:0006208">
    <property type="term" value="P:pyrimidine nucleobase catabolic process"/>
    <property type="evidence" value="ECO:0007669"/>
    <property type="project" value="TreeGrafter"/>
</dbReference>
<dbReference type="AlphaFoldDB" id="A0A975YPC7"/>
<organism evidence="3 4">
    <name type="scientific">Vibrio ostreae</name>
    <dbReference type="NCBI Taxonomy" id="2841925"/>
    <lineage>
        <taxon>Bacteria</taxon>
        <taxon>Pseudomonadati</taxon>
        <taxon>Pseudomonadota</taxon>
        <taxon>Gammaproteobacteria</taxon>
        <taxon>Vibrionales</taxon>
        <taxon>Vibrionaceae</taxon>
        <taxon>Vibrio</taxon>
    </lineage>
</organism>
<protein>
    <submittedName>
        <fullName evidence="3">Flavin reductase</fullName>
    </submittedName>
</protein>
<evidence type="ECO:0000313" key="4">
    <source>
        <dbReference type="Proteomes" id="UP000694232"/>
    </source>
</evidence>
<evidence type="ECO:0000259" key="2">
    <source>
        <dbReference type="SMART" id="SM00903"/>
    </source>
</evidence>
<dbReference type="GO" id="GO:0042602">
    <property type="term" value="F:riboflavin reductase (NADPH) activity"/>
    <property type="evidence" value="ECO:0007669"/>
    <property type="project" value="TreeGrafter"/>
</dbReference>
<gene>
    <name evidence="3" type="ORF">KNV97_10010</name>
</gene>
<dbReference type="Pfam" id="PF01613">
    <property type="entry name" value="Flavin_Reduct"/>
    <property type="match status" value="1"/>
</dbReference>
<dbReference type="InterPro" id="IPR002563">
    <property type="entry name" value="Flavin_Rdtase-like_dom"/>
</dbReference>
<dbReference type="Proteomes" id="UP000694232">
    <property type="component" value="Chromosome 1"/>
</dbReference>
<dbReference type="InterPro" id="IPR050268">
    <property type="entry name" value="NADH-dep_flavin_reductase"/>
</dbReference>
<reference evidence="3" key="1">
    <citation type="submission" date="2021-06" db="EMBL/GenBank/DDBJ databases">
        <title>Vibrio nov. sp., novel gut bacterium isolated from Yellow Sea oyster.</title>
        <authorList>
            <person name="Muhammad N."/>
            <person name="Nguyen T.H."/>
            <person name="Lee Y.-J."/>
            <person name="Ko J."/>
            <person name="Kim S.-G."/>
        </authorList>
    </citation>
    <scope>NUCLEOTIDE SEQUENCE</scope>
    <source>
        <strain evidence="3">OG9-811</strain>
    </source>
</reference>
<keyword evidence="4" id="KW-1185">Reference proteome</keyword>
<dbReference type="RefSeq" id="WP_218563017.1">
    <property type="nucleotide sequence ID" value="NZ_CP076643.1"/>
</dbReference>
<keyword evidence="1" id="KW-0560">Oxidoreductase</keyword>
<proteinExistence type="predicted"/>
<accession>A0A975YPC7</accession>
<evidence type="ECO:0000313" key="3">
    <source>
        <dbReference type="EMBL" id="QXO18574.1"/>
    </source>
</evidence>
<dbReference type="KEGG" id="vos:KNV97_10010"/>
<name>A0A975YPC7_9VIBR</name>
<feature type="domain" description="Flavin reductase like" evidence="2">
    <location>
        <begin position="38"/>
        <end position="183"/>
    </location>
</feature>
<dbReference type="SMART" id="SM00903">
    <property type="entry name" value="Flavin_Reduct"/>
    <property type="match status" value="1"/>
</dbReference>
<dbReference type="GO" id="GO:0010181">
    <property type="term" value="F:FMN binding"/>
    <property type="evidence" value="ECO:0007669"/>
    <property type="project" value="InterPro"/>
</dbReference>
<dbReference type="PANTHER" id="PTHR30466:SF1">
    <property type="entry name" value="FMN REDUCTASE (NADH) RUTF"/>
    <property type="match status" value="1"/>
</dbReference>
<evidence type="ECO:0000256" key="1">
    <source>
        <dbReference type="ARBA" id="ARBA00023002"/>
    </source>
</evidence>